<accession>A0AA88ZQI2</accession>
<feature type="transmembrane region" description="Helical" evidence="1">
    <location>
        <begin position="23"/>
        <end position="44"/>
    </location>
</feature>
<comment type="caution">
    <text evidence="2">The sequence shown here is derived from an EMBL/GenBank/DDBJ whole genome shotgun (WGS) entry which is preliminary data.</text>
</comment>
<reference evidence="2 3" key="1">
    <citation type="submission" date="2014-01" db="EMBL/GenBank/DDBJ databases">
        <title>Plasmidome dynamics in the species complex Clostridium novyi sensu lato converts strains of independent lineages into distinctly different pathogens.</title>
        <authorList>
            <person name="Skarin H."/>
            <person name="Segerman B."/>
        </authorList>
    </citation>
    <scope>NUCLEOTIDE SEQUENCE [LARGE SCALE GENOMIC DNA]</scope>
    <source>
        <strain evidence="2 3">4570</strain>
    </source>
</reference>
<sequence>MKGYNFFEYFEEEKGGLESKTTYAAIGAACVIGIMITLFIVNCFRINLLKKDIASLEDTVNSKEYKITYREKEQGERKLKLLKDYYKLGSSAESSVNKKDYINTDLIKDISSTVPKSVSFQNITVSDKTVTIQGTSQTRIAVGELEHNLKELGIFEEVHVPDISENSNDENSYSFNFNISFKLKEGKDNAK</sequence>
<dbReference type="Pfam" id="PF05137">
    <property type="entry name" value="PilN"/>
    <property type="match status" value="1"/>
</dbReference>
<dbReference type="InterPro" id="IPR052534">
    <property type="entry name" value="Extracell_DNA_Util/SecSys_Comp"/>
</dbReference>
<evidence type="ECO:0000313" key="2">
    <source>
        <dbReference type="EMBL" id="KGN02260.1"/>
    </source>
</evidence>
<dbReference type="InterPro" id="IPR007813">
    <property type="entry name" value="PilN"/>
</dbReference>
<dbReference type="PANTHER" id="PTHR40278:SF1">
    <property type="entry name" value="DNA UTILIZATION PROTEIN HOFN"/>
    <property type="match status" value="1"/>
</dbReference>
<name>A0AA88ZQI2_CLONO</name>
<dbReference type="PANTHER" id="PTHR40278">
    <property type="entry name" value="DNA UTILIZATION PROTEIN HOFN"/>
    <property type="match status" value="1"/>
</dbReference>
<keyword evidence="1" id="KW-1133">Transmembrane helix</keyword>
<dbReference type="RefSeq" id="WP_039249728.1">
    <property type="nucleotide sequence ID" value="NZ_JDRX01000011.1"/>
</dbReference>
<organism evidence="2 3">
    <name type="scientific">Clostridium novyi A str. 4570</name>
    <dbReference type="NCBI Taxonomy" id="1444290"/>
    <lineage>
        <taxon>Bacteria</taxon>
        <taxon>Bacillati</taxon>
        <taxon>Bacillota</taxon>
        <taxon>Clostridia</taxon>
        <taxon>Eubacteriales</taxon>
        <taxon>Clostridiaceae</taxon>
        <taxon>Clostridium</taxon>
    </lineage>
</organism>
<dbReference type="AlphaFoldDB" id="A0AA88ZQI2"/>
<proteinExistence type="predicted"/>
<evidence type="ECO:0000313" key="3">
    <source>
        <dbReference type="Proteomes" id="UP000030016"/>
    </source>
</evidence>
<evidence type="ECO:0000256" key="1">
    <source>
        <dbReference type="SAM" id="Phobius"/>
    </source>
</evidence>
<keyword evidence="1" id="KW-0472">Membrane</keyword>
<dbReference type="Proteomes" id="UP000030016">
    <property type="component" value="Unassembled WGS sequence"/>
</dbReference>
<keyword evidence="1" id="KW-0812">Transmembrane</keyword>
<gene>
    <name evidence="2" type="ORF">Z969_06365</name>
</gene>
<dbReference type="EMBL" id="JDRX01000011">
    <property type="protein sequence ID" value="KGN02260.1"/>
    <property type="molecule type" value="Genomic_DNA"/>
</dbReference>
<protein>
    <submittedName>
        <fullName evidence="2">Pilus assembly protein PilN</fullName>
    </submittedName>
</protein>